<dbReference type="InterPro" id="IPR010559">
    <property type="entry name" value="Sig_transdc_His_kin_internal"/>
</dbReference>
<dbReference type="PANTHER" id="PTHR34220:SF7">
    <property type="entry name" value="SENSOR HISTIDINE KINASE YPDA"/>
    <property type="match status" value="1"/>
</dbReference>
<proteinExistence type="predicted"/>
<dbReference type="AlphaFoldDB" id="A0A8J4M2G3"/>
<evidence type="ECO:0000256" key="3">
    <source>
        <dbReference type="ARBA" id="ARBA00022553"/>
    </source>
</evidence>
<feature type="domain" description="HAMP" evidence="8">
    <location>
        <begin position="334"/>
        <end position="386"/>
    </location>
</feature>
<dbReference type="PROSITE" id="PS50885">
    <property type="entry name" value="HAMP"/>
    <property type="match status" value="1"/>
</dbReference>
<dbReference type="Pfam" id="PF00672">
    <property type="entry name" value="HAMP"/>
    <property type="match status" value="1"/>
</dbReference>
<keyword evidence="6 7" id="KW-0472">Membrane</keyword>
<organism evidence="9 10">
    <name type="scientific">Xylanibacillus composti</name>
    <dbReference type="NCBI Taxonomy" id="1572762"/>
    <lineage>
        <taxon>Bacteria</taxon>
        <taxon>Bacillati</taxon>
        <taxon>Bacillota</taxon>
        <taxon>Bacilli</taxon>
        <taxon>Bacillales</taxon>
        <taxon>Paenibacillaceae</taxon>
        <taxon>Xylanibacillus</taxon>
    </lineage>
</organism>
<keyword evidence="10" id="KW-1185">Reference proteome</keyword>
<dbReference type="PANTHER" id="PTHR34220">
    <property type="entry name" value="SENSOR HISTIDINE KINASE YPDA"/>
    <property type="match status" value="1"/>
</dbReference>
<dbReference type="SMART" id="SM00304">
    <property type="entry name" value="HAMP"/>
    <property type="match status" value="1"/>
</dbReference>
<keyword evidence="3" id="KW-0597">Phosphoprotein</keyword>
<comment type="subcellular location">
    <subcellularLocation>
        <location evidence="1">Cell membrane</location>
        <topology evidence="1">Multi-pass membrane protein</topology>
    </subcellularLocation>
</comment>
<keyword evidence="5" id="KW-0418">Kinase</keyword>
<dbReference type="GO" id="GO:0005886">
    <property type="term" value="C:plasma membrane"/>
    <property type="evidence" value="ECO:0007669"/>
    <property type="project" value="UniProtKB-SubCell"/>
</dbReference>
<dbReference type="Pfam" id="PF06580">
    <property type="entry name" value="His_kinase"/>
    <property type="match status" value="1"/>
</dbReference>
<dbReference type="InterPro" id="IPR003594">
    <property type="entry name" value="HATPase_dom"/>
</dbReference>
<accession>A0A8J4M2G3</accession>
<dbReference type="GO" id="GO:0000155">
    <property type="term" value="F:phosphorelay sensor kinase activity"/>
    <property type="evidence" value="ECO:0007669"/>
    <property type="project" value="InterPro"/>
</dbReference>
<evidence type="ECO:0000256" key="5">
    <source>
        <dbReference type="ARBA" id="ARBA00022777"/>
    </source>
</evidence>
<name>A0A8J4M2G3_9BACL</name>
<evidence type="ECO:0000256" key="4">
    <source>
        <dbReference type="ARBA" id="ARBA00022679"/>
    </source>
</evidence>
<keyword evidence="7" id="KW-1133">Transmembrane helix</keyword>
<protein>
    <recommendedName>
        <fullName evidence="8">HAMP domain-containing protein</fullName>
    </recommendedName>
</protein>
<dbReference type="RefSeq" id="WP_213411706.1">
    <property type="nucleotide sequence ID" value="NZ_BOVK01000021.1"/>
</dbReference>
<dbReference type="SUPFAM" id="SSF158472">
    <property type="entry name" value="HAMP domain-like"/>
    <property type="match status" value="1"/>
</dbReference>
<evidence type="ECO:0000256" key="1">
    <source>
        <dbReference type="ARBA" id="ARBA00004651"/>
    </source>
</evidence>
<keyword evidence="4" id="KW-0808">Transferase</keyword>
<dbReference type="InterPro" id="IPR036890">
    <property type="entry name" value="HATPase_C_sf"/>
</dbReference>
<keyword evidence="7" id="KW-0812">Transmembrane</keyword>
<evidence type="ECO:0000313" key="10">
    <source>
        <dbReference type="Proteomes" id="UP000677918"/>
    </source>
</evidence>
<dbReference type="SUPFAM" id="SSF55874">
    <property type="entry name" value="ATPase domain of HSP90 chaperone/DNA topoisomerase II/histidine kinase"/>
    <property type="match status" value="1"/>
</dbReference>
<dbReference type="InterPro" id="IPR003660">
    <property type="entry name" value="HAMP_dom"/>
</dbReference>
<dbReference type="Pfam" id="PF02518">
    <property type="entry name" value="HATPase_c"/>
    <property type="match status" value="1"/>
</dbReference>
<dbReference type="Gene3D" id="3.30.565.10">
    <property type="entry name" value="Histidine kinase-like ATPase, C-terminal domain"/>
    <property type="match status" value="1"/>
</dbReference>
<dbReference type="EMBL" id="BOVK01000021">
    <property type="protein sequence ID" value="GIQ68902.1"/>
    <property type="molecule type" value="Genomic_DNA"/>
</dbReference>
<evidence type="ECO:0000256" key="6">
    <source>
        <dbReference type="ARBA" id="ARBA00023136"/>
    </source>
</evidence>
<evidence type="ECO:0000259" key="8">
    <source>
        <dbReference type="PROSITE" id="PS50885"/>
    </source>
</evidence>
<reference evidence="9" key="1">
    <citation type="submission" date="2021-04" db="EMBL/GenBank/DDBJ databases">
        <title>Draft genome sequence of Xylanibacillus composti strain K13.</title>
        <authorList>
            <person name="Uke A."/>
            <person name="Chhe C."/>
            <person name="Baramee S."/>
            <person name="Kosugi A."/>
        </authorList>
    </citation>
    <scope>NUCLEOTIDE SEQUENCE</scope>
    <source>
        <strain evidence="9">K13</strain>
    </source>
</reference>
<evidence type="ECO:0000256" key="2">
    <source>
        <dbReference type="ARBA" id="ARBA00022475"/>
    </source>
</evidence>
<evidence type="ECO:0000313" key="9">
    <source>
        <dbReference type="EMBL" id="GIQ68902.1"/>
    </source>
</evidence>
<dbReference type="InterPro" id="IPR050640">
    <property type="entry name" value="Bact_2-comp_sensor_kinase"/>
</dbReference>
<comment type="caution">
    <text evidence="9">The sequence shown here is derived from an EMBL/GenBank/DDBJ whole genome shotgun (WGS) entry which is preliminary data.</text>
</comment>
<keyword evidence="2" id="KW-1003">Cell membrane</keyword>
<dbReference type="Proteomes" id="UP000677918">
    <property type="component" value="Unassembled WGS sequence"/>
</dbReference>
<sequence length="608" mass="68662">MFRTSIRKKLMALLLAATIIPIATSMLVSDWYIKRSVTQKSISENANLLSLGTSNILNYTNTINRISLSAYNSLNTPTSLYAIIEKGAASGIDAEQFDLDNRTHLYTHLLNMFQQTKEVHQIHLEIYGEQRISYLLARGLFRRDIQPQDNPTLAPAATDPLPYVEPAHESTNYRLDWTSYVPKRQVFTLHRPIIRTPQDEVLARLSMDIRTDELFAIARQLVQSPKESLYILNRDGTIVYADDAAQIGGQLETAWSAKLLDDRSPRGHFEWKQDSFSGIIVYDSMQTQYADWLIVKQLPYDYLYEGAQAITKINTYIVACFLVVVIIATLIISFQFAKPIKRLIHSINKVQTGNFNVDIGVQGQDEIGLLARRFNDMVGKINQLINREYKLEIANKNNQLRAMQAQINPHFLNNALQSIGTLALQHGASKVYSLIHALAKMMRYSMNTSETIVPLSAEWNHAKSYLDLQQQRFGEKLNVQAAMDEAALAVKVPKMVLQPLIENYFKHGFDQQEGLGELRMAARLAGESLVLTVEDNGAGVAPERLQQLQKLLALPPQVLLEEQDSIGLSNVQARLKLYYGELAEMKVTAGEERGFRVELRIPVKGVQA</sequence>
<dbReference type="CDD" id="cd06225">
    <property type="entry name" value="HAMP"/>
    <property type="match status" value="1"/>
</dbReference>
<feature type="transmembrane region" description="Helical" evidence="7">
    <location>
        <begin position="316"/>
        <end position="337"/>
    </location>
</feature>
<evidence type="ECO:0000256" key="7">
    <source>
        <dbReference type="SAM" id="Phobius"/>
    </source>
</evidence>
<dbReference type="Gene3D" id="3.30.450.20">
    <property type="entry name" value="PAS domain"/>
    <property type="match status" value="1"/>
</dbReference>
<gene>
    <name evidence="9" type="ORF">XYCOK13_17260</name>
</gene>
<dbReference type="Gene3D" id="1.10.8.500">
    <property type="entry name" value="HAMP domain in histidine kinase"/>
    <property type="match status" value="1"/>
</dbReference>